<evidence type="ECO:0000259" key="4">
    <source>
        <dbReference type="PROSITE" id="PS50835"/>
    </source>
</evidence>
<dbReference type="SMR" id="A0A5F9CQV8"/>
<evidence type="ECO:0000256" key="3">
    <source>
        <dbReference type="ARBA" id="ARBA00043265"/>
    </source>
</evidence>
<dbReference type="FunFam" id="2.60.40.10:FF:000212">
    <property type="entry name" value="Immunoglobulin kappa chain variable 12-38"/>
    <property type="match status" value="1"/>
</dbReference>
<keyword evidence="3" id="KW-1280">Immunoglobulin</keyword>
<evidence type="ECO:0000256" key="2">
    <source>
        <dbReference type="ARBA" id="ARBA00023130"/>
    </source>
</evidence>
<dbReference type="GO" id="GO:0005576">
    <property type="term" value="C:extracellular region"/>
    <property type="evidence" value="ECO:0007669"/>
    <property type="project" value="UniProtKB-ARBA"/>
</dbReference>
<name>A0A5F9CQV8_RABIT</name>
<dbReference type="PANTHER" id="PTHR23267">
    <property type="entry name" value="IMMUNOGLOBULIN LIGHT CHAIN"/>
    <property type="match status" value="1"/>
</dbReference>
<organism evidence="5 6">
    <name type="scientific">Oryctolagus cuniculus</name>
    <name type="common">Rabbit</name>
    <dbReference type="NCBI Taxonomy" id="9986"/>
    <lineage>
        <taxon>Eukaryota</taxon>
        <taxon>Metazoa</taxon>
        <taxon>Chordata</taxon>
        <taxon>Craniata</taxon>
        <taxon>Vertebrata</taxon>
        <taxon>Euteleostomi</taxon>
        <taxon>Mammalia</taxon>
        <taxon>Eutheria</taxon>
        <taxon>Euarchontoglires</taxon>
        <taxon>Glires</taxon>
        <taxon>Lagomorpha</taxon>
        <taxon>Leporidae</taxon>
        <taxon>Oryctolagus</taxon>
    </lineage>
</organism>
<reference evidence="5" key="2">
    <citation type="submission" date="2025-08" db="UniProtKB">
        <authorList>
            <consortium name="Ensembl"/>
        </authorList>
    </citation>
    <scope>IDENTIFICATION</scope>
    <source>
        <strain evidence="5">Thorbecke</strain>
    </source>
</reference>
<dbReference type="InterPro" id="IPR007110">
    <property type="entry name" value="Ig-like_dom"/>
</dbReference>
<sequence length="185" mass="20343">MSPRGCVPQLLCSPDRESPPDTTQLAVRSRRSRLRGDGKMRLLAQLLCLLVITFQDCMGNIMLTQSPAVLEASLGDFVTITCRANMQVGTSMAWYQQKPEQAPRLLIFGASSRAAGTPSRFRASGSGFDFSLAIHGVEAEDVGVFYCQQHFSRPLTVTDPRTKTKKSPALVQRHLFLAEGTIREA</sequence>
<dbReference type="PROSITE" id="PS50835">
    <property type="entry name" value="IG_LIKE"/>
    <property type="match status" value="1"/>
</dbReference>
<dbReference type="Gene3D" id="2.60.40.10">
    <property type="entry name" value="Immunoglobulins"/>
    <property type="match status" value="1"/>
</dbReference>
<dbReference type="InterPro" id="IPR003599">
    <property type="entry name" value="Ig_sub"/>
</dbReference>
<dbReference type="AlphaFoldDB" id="A0A5F9CQV8"/>
<evidence type="ECO:0000313" key="5">
    <source>
        <dbReference type="Ensembl" id="ENSOCUP00000036126.1"/>
    </source>
</evidence>
<keyword evidence="1" id="KW-0391">Immunity</keyword>
<dbReference type="Proteomes" id="UP000001811">
    <property type="component" value="Chromosome 2"/>
</dbReference>
<reference evidence="5" key="3">
    <citation type="submission" date="2025-09" db="UniProtKB">
        <authorList>
            <consortium name="Ensembl"/>
        </authorList>
    </citation>
    <scope>IDENTIFICATION</scope>
    <source>
        <strain evidence="5">Thorbecke</strain>
    </source>
</reference>
<evidence type="ECO:0000256" key="1">
    <source>
        <dbReference type="ARBA" id="ARBA00022859"/>
    </source>
</evidence>
<accession>A0A5F9CQV8</accession>
<keyword evidence="6" id="KW-1185">Reference proteome</keyword>
<dbReference type="Ensembl" id="ENSOCUT00000056734.1">
    <property type="protein sequence ID" value="ENSOCUP00000036126.1"/>
    <property type="gene ID" value="ENSOCUG00000033487.1"/>
</dbReference>
<dbReference type="SMART" id="SM00406">
    <property type="entry name" value="IGv"/>
    <property type="match status" value="1"/>
</dbReference>
<proteinExistence type="predicted"/>
<dbReference type="SMART" id="SM00409">
    <property type="entry name" value="IG"/>
    <property type="match status" value="1"/>
</dbReference>
<dbReference type="InterPro" id="IPR013783">
    <property type="entry name" value="Ig-like_fold"/>
</dbReference>
<reference evidence="5 6" key="1">
    <citation type="journal article" date="2011" name="Nature">
        <title>A high-resolution map of human evolutionary constraint using 29 mammals.</title>
        <authorList>
            <person name="Lindblad-Toh K."/>
            <person name="Garber M."/>
            <person name="Zuk O."/>
            <person name="Lin M.F."/>
            <person name="Parker B.J."/>
            <person name="Washietl S."/>
            <person name="Kheradpour P."/>
            <person name="Ernst J."/>
            <person name="Jordan G."/>
            <person name="Mauceli E."/>
            <person name="Ward L.D."/>
            <person name="Lowe C.B."/>
            <person name="Holloway A.K."/>
            <person name="Clamp M."/>
            <person name="Gnerre S."/>
            <person name="Alfoldi J."/>
            <person name="Beal K."/>
            <person name="Chang J."/>
            <person name="Clawson H."/>
            <person name="Cuff J."/>
            <person name="Di Palma F."/>
            <person name="Fitzgerald S."/>
            <person name="Flicek P."/>
            <person name="Guttman M."/>
            <person name="Hubisz M.J."/>
            <person name="Jaffe D.B."/>
            <person name="Jungreis I."/>
            <person name="Kent W.J."/>
            <person name="Kostka D."/>
            <person name="Lara M."/>
            <person name="Martins A.L."/>
            <person name="Massingham T."/>
            <person name="Moltke I."/>
            <person name="Raney B.J."/>
            <person name="Rasmussen M.D."/>
            <person name="Robinson J."/>
            <person name="Stark A."/>
            <person name="Vilella A.J."/>
            <person name="Wen J."/>
            <person name="Xie X."/>
            <person name="Zody M.C."/>
            <person name="Baldwin J."/>
            <person name="Bloom T."/>
            <person name="Chin C.W."/>
            <person name="Heiman D."/>
            <person name="Nicol R."/>
            <person name="Nusbaum C."/>
            <person name="Young S."/>
            <person name="Wilkinson J."/>
            <person name="Worley K.C."/>
            <person name="Kovar C.L."/>
            <person name="Muzny D.M."/>
            <person name="Gibbs R.A."/>
            <person name="Cree A."/>
            <person name="Dihn H.H."/>
            <person name="Fowler G."/>
            <person name="Jhangiani S."/>
            <person name="Joshi V."/>
            <person name="Lee S."/>
            <person name="Lewis L.R."/>
            <person name="Nazareth L.V."/>
            <person name="Okwuonu G."/>
            <person name="Santibanez J."/>
            <person name="Warren W.C."/>
            <person name="Mardis E.R."/>
            <person name="Weinstock G.M."/>
            <person name="Wilson R.K."/>
            <person name="Delehaunty K."/>
            <person name="Dooling D."/>
            <person name="Fronik C."/>
            <person name="Fulton L."/>
            <person name="Fulton B."/>
            <person name="Graves T."/>
            <person name="Minx P."/>
            <person name="Sodergren E."/>
            <person name="Birney E."/>
            <person name="Margulies E.H."/>
            <person name="Herrero J."/>
            <person name="Green E.D."/>
            <person name="Haussler D."/>
            <person name="Siepel A."/>
            <person name="Goldman N."/>
            <person name="Pollard K.S."/>
            <person name="Pedersen J.S."/>
            <person name="Lander E.S."/>
            <person name="Kellis M."/>
        </authorList>
    </citation>
    <scope>NUCLEOTIDE SEQUENCE [LARGE SCALE GENOMIC DNA]</scope>
    <source>
        <strain evidence="5 6">Thorbecke inbred</strain>
    </source>
</reference>
<evidence type="ECO:0000313" key="6">
    <source>
        <dbReference type="Proteomes" id="UP000001811"/>
    </source>
</evidence>
<dbReference type="GO" id="GO:0019814">
    <property type="term" value="C:immunoglobulin complex"/>
    <property type="evidence" value="ECO:0007669"/>
    <property type="project" value="UniProtKB-KW"/>
</dbReference>
<dbReference type="InterPro" id="IPR050150">
    <property type="entry name" value="IgV_Light_Chain"/>
</dbReference>
<dbReference type="InterPro" id="IPR036179">
    <property type="entry name" value="Ig-like_dom_sf"/>
</dbReference>
<protein>
    <recommendedName>
        <fullName evidence="4">Ig-like domain-containing protein</fullName>
    </recommendedName>
</protein>
<dbReference type="EMBL" id="AAGW02007334">
    <property type="status" value="NOT_ANNOTATED_CDS"/>
    <property type="molecule type" value="Genomic_DNA"/>
</dbReference>
<dbReference type="SUPFAM" id="SSF48726">
    <property type="entry name" value="Immunoglobulin"/>
    <property type="match status" value="1"/>
</dbReference>
<dbReference type="GeneTree" id="ENSGT00940000154413"/>
<dbReference type="InParanoid" id="A0A5F9CQV8"/>
<dbReference type="GO" id="GO:0005886">
    <property type="term" value="C:plasma membrane"/>
    <property type="evidence" value="ECO:0007669"/>
    <property type="project" value="UniProtKB-ARBA"/>
</dbReference>
<dbReference type="Pfam" id="PF07686">
    <property type="entry name" value="V-set"/>
    <property type="match status" value="1"/>
</dbReference>
<feature type="domain" description="Ig-like" evidence="4">
    <location>
        <begin position="61"/>
        <end position="158"/>
    </location>
</feature>
<keyword evidence="2" id="KW-1064">Adaptive immunity</keyword>
<dbReference type="GO" id="GO:0002250">
    <property type="term" value="P:adaptive immune response"/>
    <property type="evidence" value="ECO:0007669"/>
    <property type="project" value="UniProtKB-KW"/>
</dbReference>
<dbReference type="InterPro" id="IPR013106">
    <property type="entry name" value="Ig_V-set"/>
</dbReference>